<dbReference type="InterPro" id="IPR012132">
    <property type="entry name" value="GMC_OxRdtase"/>
</dbReference>
<feature type="domain" description="Glucose-methanol-choline oxidoreductase N-terminal" evidence="7">
    <location>
        <begin position="79"/>
        <end position="102"/>
    </location>
</feature>
<dbReference type="PANTHER" id="PTHR11552">
    <property type="entry name" value="GLUCOSE-METHANOL-CHOLINE GMC OXIDOREDUCTASE"/>
    <property type="match status" value="1"/>
</dbReference>
<evidence type="ECO:0000256" key="5">
    <source>
        <dbReference type="PIRSR" id="PIRSR000137-2"/>
    </source>
</evidence>
<keyword evidence="4 5" id="KW-0274">FAD</keyword>
<comment type="cofactor">
    <cofactor evidence="1 5">
        <name>FAD</name>
        <dbReference type="ChEBI" id="CHEBI:57692"/>
    </cofactor>
</comment>
<name>A0A7Z2GKW7_9BURK</name>
<evidence type="ECO:0000256" key="2">
    <source>
        <dbReference type="ARBA" id="ARBA00010790"/>
    </source>
</evidence>
<keyword evidence="9" id="KW-1185">Reference proteome</keyword>
<dbReference type="Pfam" id="PF05199">
    <property type="entry name" value="GMC_oxred_C"/>
    <property type="match status" value="1"/>
</dbReference>
<dbReference type="InterPro" id="IPR000172">
    <property type="entry name" value="GMC_OxRdtase_N"/>
</dbReference>
<dbReference type="EMBL" id="CP046914">
    <property type="protein sequence ID" value="QGZ63419.1"/>
    <property type="molecule type" value="Genomic_DNA"/>
</dbReference>
<dbReference type="PROSITE" id="PS00623">
    <property type="entry name" value="GMC_OXRED_1"/>
    <property type="match status" value="1"/>
</dbReference>
<dbReference type="SUPFAM" id="SSF51905">
    <property type="entry name" value="FAD/NAD(P)-binding domain"/>
    <property type="match status" value="1"/>
</dbReference>
<evidence type="ECO:0000256" key="4">
    <source>
        <dbReference type="ARBA" id="ARBA00022827"/>
    </source>
</evidence>
<feature type="binding site" evidence="5">
    <location>
        <position position="216"/>
    </location>
    <ligand>
        <name>FAD</name>
        <dbReference type="ChEBI" id="CHEBI:57692"/>
    </ligand>
</feature>
<dbReference type="GO" id="GO:0016614">
    <property type="term" value="F:oxidoreductase activity, acting on CH-OH group of donors"/>
    <property type="evidence" value="ECO:0007669"/>
    <property type="project" value="InterPro"/>
</dbReference>
<dbReference type="SUPFAM" id="SSF54373">
    <property type="entry name" value="FAD-linked reductases, C-terminal domain"/>
    <property type="match status" value="1"/>
</dbReference>
<dbReference type="Proteomes" id="UP000433577">
    <property type="component" value="Chromosome 2"/>
</dbReference>
<dbReference type="OrthoDB" id="9785276at2"/>
<dbReference type="InterPro" id="IPR036188">
    <property type="entry name" value="FAD/NAD-bd_sf"/>
</dbReference>
<dbReference type="KEGG" id="pacs:FAZ98_16630"/>
<dbReference type="PANTHER" id="PTHR11552:SF147">
    <property type="entry name" value="CHOLINE DEHYDROGENASE, MITOCHONDRIAL"/>
    <property type="match status" value="1"/>
</dbReference>
<dbReference type="InterPro" id="IPR007867">
    <property type="entry name" value="GMC_OxRtase_C"/>
</dbReference>
<reference evidence="8 9" key="1">
    <citation type="submission" date="2019-12" db="EMBL/GenBank/DDBJ databases">
        <title>Paraburkholderia acidiphila 7Q-K02 sp. nov and Paraburkholderia acidisoli DHF22 sp. nov., two strains isolated from forest soil.</title>
        <authorList>
            <person name="Gao Z."/>
            <person name="Qiu L."/>
        </authorList>
    </citation>
    <scope>NUCLEOTIDE SEQUENCE [LARGE SCALE GENOMIC DNA]</scope>
    <source>
        <strain evidence="8 9">DHF22</strain>
    </source>
</reference>
<dbReference type="GO" id="GO:0050660">
    <property type="term" value="F:flavin adenine dinucleotide binding"/>
    <property type="evidence" value="ECO:0007669"/>
    <property type="project" value="InterPro"/>
</dbReference>
<proteinExistence type="inferred from homology"/>
<keyword evidence="3 6" id="KW-0285">Flavoprotein</keyword>
<dbReference type="Gene3D" id="3.50.50.60">
    <property type="entry name" value="FAD/NAD(P)-binding domain"/>
    <property type="match status" value="1"/>
</dbReference>
<evidence type="ECO:0000256" key="1">
    <source>
        <dbReference type="ARBA" id="ARBA00001974"/>
    </source>
</evidence>
<protein>
    <submittedName>
        <fullName evidence="8">GMC family oxidoreductase</fullName>
    </submittedName>
</protein>
<dbReference type="PIRSF" id="PIRSF000137">
    <property type="entry name" value="Alcohol_oxidase"/>
    <property type="match status" value="1"/>
</dbReference>
<evidence type="ECO:0000313" key="9">
    <source>
        <dbReference type="Proteomes" id="UP000433577"/>
    </source>
</evidence>
<evidence type="ECO:0000259" key="7">
    <source>
        <dbReference type="PROSITE" id="PS00623"/>
    </source>
</evidence>
<evidence type="ECO:0000313" key="8">
    <source>
        <dbReference type="EMBL" id="QGZ63419.1"/>
    </source>
</evidence>
<gene>
    <name evidence="8" type="ORF">FAZ98_16630</name>
</gene>
<dbReference type="AlphaFoldDB" id="A0A7Z2GKW7"/>
<dbReference type="Pfam" id="PF00732">
    <property type="entry name" value="GMC_oxred_N"/>
    <property type="match status" value="1"/>
</dbReference>
<dbReference type="Gene3D" id="3.30.560.10">
    <property type="entry name" value="Glucose Oxidase, domain 3"/>
    <property type="match status" value="1"/>
</dbReference>
<dbReference type="RefSeq" id="WP_158952412.1">
    <property type="nucleotide sequence ID" value="NZ_CP046914.1"/>
</dbReference>
<evidence type="ECO:0000256" key="6">
    <source>
        <dbReference type="RuleBase" id="RU003968"/>
    </source>
</evidence>
<organism evidence="8 9">
    <name type="scientific">Paraburkholderia acidisoli</name>
    <dbReference type="NCBI Taxonomy" id="2571748"/>
    <lineage>
        <taxon>Bacteria</taxon>
        <taxon>Pseudomonadati</taxon>
        <taxon>Pseudomonadota</taxon>
        <taxon>Betaproteobacteria</taxon>
        <taxon>Burkholderiales</taxon>
        <taxon>Burkholderiaceae</taxon>
        <taxon>Paraburkholderia</taxon>
    </lineage>
</organism>
<comment type="similarity">
    <text evidence="2 6">Belongs to the GMC oxidoreductase family.</text>
</comment>
<sequence length="547" mass="58761">MEAFDYVIVGAGSAGCAITARLVQAGKRVALIESGPPDNHPFIHIPATFFKVHGTHRMWMYQTQPQPNANGRTMYIPQGRTLGGGSSVNAMIYIRGQHEDFDDWQALGAHGWAWRDVLPFFVKSEGNARLAGPLHGTAGPLKVNDARHVHPFTRAFVEASQQAGVPFTDDFNGARQEGAGLFQTTTFDGRRGSSAATYLKLVKHDARLRLVTGADVLKITSEERRATGVLVRHASGETERIACGGEVIVCAGGAASPKLLMLSGVGPAAHLREFDIPVVHDLPGVGENFQDHLTAPIYGRARHAHSVLGHDKGWRALMHGLRYAFTRSGLLSSNVIESGAFIDTAGTGRPDIQIHTTPTLVGDVDRKPLDGHGITIGPCVVRPKSRGTVRLASNDPLAPALLDPRFYSDPYDMATMIRGVKISRKILRAPALRAVIAEELLPGADEHLSDARIEDHIRAISKTVFHPAGSCRMGRDALAVVDPQLRVRGMSHLRVADASVMPALVSGNTNATAIMIGERCADFILNPRDDVRAGAGVENVSGAALRV</sequence>
<accession>A0A7Z2GKW7</accession>
<evidence type="ECO:0000256" key="3">
    <source>
        <dbReference type="ARBA" id="ARBA00022630"/>
    </source>
</evidence>